<dbReference type="InterPro" id="IPR013826">
    <property type="entry name" value="Topo_IA_cen_sub3"/>
</dbReference>
<dbReference type="GO" id="GO:0006265">
    <property type="term" value="P:DNA topological change"/>
    <property type="evidence" value="ECO:0007669"/>
    <property type="project" value="InterPro"/>
</dbReference>
<dbReference type="InterPro" id="IPR005739">
    <property type="entry name" value="TopoI_arch"/>
</dbReference>
<evidence type="ECO:0000256" key="3">
    <source>
        <dbReference type="ARBA" id="ARBA00009446"/>
    </source>
</evidence>
<feature type="domain" description="Toprim" evidence="10">
    <location>
        <begin position="9"/>
        <end position="142"/>
    </location>
</feature>
<dbReference type="GO" id="GO:0046872">
    <property type="term" value="F:metal ion binding"/>
    <property type="evidence" value="ECO:0007669"/>
    <property type="project" value="UniProtKB-KW"/>
</dbReference>
<evidence type="ECO:0000256" key="8">
    <source>
        <dbReference type="ARBA" id="ARBA00023125"/>
    </source>
</evidence>
<dbReference type="Pfam" id="PF01131">
    <property type="entry name" value="Topoisom_bac"/>
    <property type="match status" value="1"/>
</dbReference>
<dbReference type="PRINTS" id="PR00417">
    <property type="entry name" value="PRTPISMRASEI"/>
</dbReference>
<dbReference type="Pfam" id="PF01751">
    <property type="entry name" value="Toprim"/>
    <property type="match status" value="1"/>
</dbReference>
<evidence type="ECO:0000256" key="1">
    <source>
        <dbReference type="ARBA" id="ARBA00000213"/>
    </source>
</evidence>
<keyword evidence="5" id="KW-0479">Metal-binding</keyword>
<evidence type="ECO:0000256" key="4">
    <source>
        <dbReference type="ARBA" id="ARBA00012891"/>
    </source>
</evidence>
<dbReference type="PANTHER" id="PTHR11390">
    <property type="entry name" value="PROKARYOTIC DNA TOPOISOMERASE"/>
    <property type="match status" value="1"/>
</dbReference>
<evidence type="ECO:0000259" key="10">
    <source>
        <dbReference type="PROSITE" id="PS50880"/>
    </source>
</evidence>
<organism evidence="13 14">
    <name type="scientific">Sulfolobus acidocaldarius</name>
    <dbReference type="NCBI Taxonomy" id="2285"/>
    <lineage>
        <taxon>Archaea</taxon>
        <taxon>Thermoproteota</taxon>
        <taxon>Thermoprotei</taxon>
        <taxon>Sulfolobales</taxon>
        <taxon>Sulfolobaceae</taxon>
        <taxon>Sulfolobus</taxon>
    </lineage>
</organism>
<dbReference type="GO" id="GO:0006310">
    <property type="term" value="P:DNA recombination"/>
    <property type="evidence" value="ECO:0007669"/>
    <property type="project" value="TreeGrafter"/>
</dbReference>
<dbReference type="EMBL" id="CP013695">
    <property type="protein sequence ID" value="ALU31162.1"/>
    <property type="molecule type" value="Genomic_DNA"/>
</dbReference>
<dbReference type="Proteomes" id="UP000065473">
    <property type="component" value="Chromosome"/>
</dbReference>
<evidence type="ECO:0000256" key="9">
    <source>
        <dbReference type="ARBA" id="ARBA00023235"/>
    </source>
</evidence>
<keyword evidence="6" id="KW-0862">Zinc</keyword>
<dbReference type="STRING" id="1435377.SUSAZ_06560"/>
<comment type="catalytic activity">
    <reaction evidence="1">
        <text>ATP-independent breakage of single-stranded DNA, followed by passage and rejoining.</text>
        <dbReference type="EC" id="5.6.2.1"/>
    </reaction>
</comment>
<dbReference type="InterPro" id="IPR023405">
    <property type="entry name" value="Topo_IA_core_domain"/>
</dbReference>
<dbReference type="InterPro" id="IPR013825">
    <property type="entry name" value="Topo_IA_cen_sub2"/>
</dbReference>
<dbReference type="SMART" id="SM00436">
    <property type="entry name" value="TOP1Bc"/>
    <property type="match status" value="1"/>
</dbReference>
<dbReference type="InterPro" id="IPR003601">
    <property type="entry name" value="Topo_IA_2"/>
</dbReference>
<proteinExistence type="inferred from homology"/>
<dbReference type="SMART" id="SM00437">
    <property type="entry name" value="TOP1Ac"/>
    <property type="match status" value="1"/>
</dbReference>
<dbReference type="EMBL" id="CP013694">
    <property type="protein sequence ID" value="ALU30441.1"/>
    <property type="molecule type" value="Genomic_DNA"/>
</dbReference>
<comment type="similarity">
    <text evidence="3">Belongs to the type IA topoisomerase family.</text>
</comment>
<evidence type="ECO:0000256" key="7">
    <source>
        <dbReference type="ARBA" id="ARBA00023029"/>
    </source>
</evidence>
<dbReference type="OMA" id="VIHNVYS"/>
<dbReference type="RefSeq" id="WP_011278207.1">
    <property type="nucleotide sequence ID" value="NZ_BHWZ01000003.1"/>
</dbReference>
<dbReference type="PROSITE" id="PS00396">
    <property type="entry name" value="TOPO_IA_1"/>
    <property type="match status" value="1"/>
</dbReference>
<dbReference type="SUPFAM" id="SSF56712">
    <property type="entry name" value="Prokaryotic type I DNA topoisomerase"/>
    <property type="match status" value="1"/>
</dbReference>
<dbReference type="CDD" id="cd00186">
    <property type="entry name" value="TOP1Ac"/>
    <property type="match status" value="1"/>
</dbReference>
<dbReference type="InterPro" id="IPR006171">
    <property type="entry name" value="TOPRIM_dom"/>
</dbReference>
<dbReference type="InterPro" id="IPR023406">
    <property type="entry name" value="Topo_IA_AS"/>
</dbReference>
<dbReference type="InterPro" id="IPR000380">
    <property type="entry name" value="Topo_IA"/>
</dbReference>
<dbReference type="Gene3D" id="2.70.20.10">
    <property type="entry name" value="Topoisomerase I, domain 3"/>
    <property type="match status" value="1"/>
</dbReference>
<dbReference type="PANTHER" id="PTHR11390:SF26">
    <property type="entry name" value="DNA TOPOISOMERASE 1"/>
    <property type="match status" value="1"/>
</dbReference>
<keyword evidence="7" id="KW-0799">Topoisomerase</keyword>
<reference evidence="14 15" key="1">
    <citation type="submission" date="2015-12" db="EMBL/GenBank/DDBJ databases">
        <title>A stable core within a dynamic pangenome in Sulfolobus acidocaldarius.</title>
        <authorList>
            <person name="Anderson R."/>
            <person name="Kouris A."/>
            <person name="Seward C."/>
            <person name="Campbell K."/>
            <person name="Whitaker R."/>
        </authorList>
    </citation>
    <scope>NUCLEOTIDE SEQUENCE [LARGE SCALE GENOMIC DNA]</scope>
    <source>
        <strain evidence="12 15">GG12-C01-09</strain>
        <strain evidence="13 14">NG05B_CO5_07</strain>
    </source>
</reference>
<dbReference type="InterPro" id="IPR013497">
    <property type="entry name" value="Topo_IA_cen"/>
</dbReference>
<dbReference type="OrthoDB" id="30963at2157"/>
<dbReference type="GeneID" id="14551873"/>
<dbReference type="SMART" id="SM00493">
    <property type="entry name" value="TOPRIM"/>
    <property type="match status" value="1"/>
</dbReference>
<keyword evidence="9 13" id="KW-0413">Isomerase</keyword>
<dbReference type="EC" id="5.6.2.1" evidence="4"/>
<evidence type="ECO:0000256" key="5">
    <source>
        <dbReference type="ARBA" id="ARBA00022723"/>
    </source>
</evidence>
<dbReference type="GO" id="GO:0006281">
    <property type="term" value="P:DNA repair"/>
    <property type="evidence" value="ECO:0007669"/>
    <property type="project" value="TreeGrafter"/>
</dbReference>
<evidence type="ECO:0000313" key="15">
    <source>
        <dbReference type="Proteomes" id="UP000065473"/>
    </source>
</evidence>
<accession>A0A0U3FDC4</accession>
<evidence type="ECO:0000256" key="6">
    <source>
        <dbReference type="ARBA" id="ARBA00022833"/>
    </source>
</evidence>
<protein>
    <recommendedName>
        <fullName evidence="4">DNA topoisomerase</fullName>
        <ecNumber evidence="4">5.6.2.1</ecNumber>
    </recommendedName>
</protein>
<comment type="cofactor">
    <cofactor evidence="2">
        <name>Mg(2+)</name>
        <dbReference type="ChEBI" id="CHEBI:18420"/>
    </cofactor>
</comment>
<dbReference type="InterPro" id="IPR003602">
    <property type="entry name" value="Topo_IA_DNA-bd_dom"/>
</dbReference>
<evidence type="ECO:0000313" key="13">
    <source>
        <dbReference type="EMBL" id="ALU31162.1"/>
    </source>
</evidence>
<sequence>MSCKTPKNYTLVIAEKSKAARKIAEALSNNYSYCKKFYVNFWIVNYSSKYYIISPAAGHLFNLYGNSSFPVYETEWKPLWQIDPSARYTKKYYDLIKSLSKDAQEFINACDYDIEGSLIGYLIINFLGDIKRAKRAKFSALTKEDILNSFRNLKPLDYDMIHAGIARHKVDWLWGINVSRALMKSVYTLTRKRVILSAGRVQSPTLIHVINNTVKRELFVPLPYYSINLTINLKNKEFKITIPKTFENKNEAKQYLEEIKKVGEVTVTNIELKDAVIYRPPPFNLTDLQLEAGRLFGYSPYLVERLAENLYLNGLISYPRTNSQKIPPSVNIYQIIDSLSKSKRYGSLINTLSQITKGKYIVRQGEKDDPAHPAIYPTGELPYNLDTKELKLYELILRRFLASMSTDARVRKQEITLRIPKVDIELKLNIQSLIYKGWIILYPYTKFSDEELLDVKKGDKGRIVRANSTMKVTKPDTQRVSKIQLLKWMESNNLGTEATRGRIIETLFKRKYLMSKGKYAYPTPIGIVVTDVLSSYFKDLTDVRLTSEMEKKLNGIISGKFSENEVVEETKKLIEKYINEFENSKNDIGTKIGKILGLLEYKKCKYCELEVYKDDLCKYHLNAIKLLKDNLKIWKERTDLTEESIIKKLKKLNTAGKFIRDVLNTYYN</sequence>
<dbReference type="Proteomes" id="UP000060043">
    <property type="component" value="Chromosome"/>
</dbReference>
<dbReference type="Gene3D" id="1.10.290.10">
    <property type="entry name" value="Topoisomerase I, domain 4"/>
    <property type="match status" value="1"/>
</dbReference>
<dbReference type="PaxDb" id="1435377-SUSAZ_06560"/>
<dbReference type="PROSITE" id="PS52039">
    <property type="entry name" value="TOPO_IA_2"/>
    <property type="match status" value="1"/>
</dbReference>
<dbReference type="Gene3D" id="3.40.50.140">
    <property type="match status" value="1"/>
</dbReference>
<feature type="domain" description="Topo IA-type catalytic" evidence="11">
    <location>
        <begin position="157"/>
        <end position="578"/>
    </location>
</feature>
<dbReference type="NCBIfam" id="NF004438">
    <property type="entry name" value="PRK05776.1"/>
    <property type="match status" value="1"/>
</dbReference>
<evidence type="ECO:0000259" key="11">
    <source>
        <dbReference type="PROSITE" id="PS52039"/>
    </source>
</evidence>
<evidence type="ECO:0000313" key="12">
    <source>
        <dbReference type="EMBL" id="ALU30441.1"/>
    </source>
</evidence>
<dbReference type="Gene3D" id="1.10.460.10">
    <property type="entry name" value="Topoisomerase I, domain 2"/>
    <property type="match status" value="1"/>
</dbReference>
<evidence type="ECO:0000313" key="14">
    <source>
        <dbReference type="Proteomes" id="UP000060043"/>
    </source>
</evidence>
<dbReference type="AlphaFoldDB" id="A0A0U3FDC4"/>
<dbReference type="InterPro" id="IPR013824">
    <property type="entry name" value="Topo_IA_cen_sub1"/>
</dbReference>
<dbReference type="GO" id="GO:0003917">
    <property type="term" value="F:DNA topoisomerase type I (single strand cut, ATP-independent) activity"/>
    <property type="evidence" value="ECO:0007669"/>
    <property type="project" value="UniProtKB-EC"/>
</dbReference>
<evidence type="ECO:0000256" key="2">
    <source>
        <dbReference type="ARBA" id="ARBA00001946"/>
    </source>
</evidence>
<gene>
    <name evidence="12" type="ORF">ATY89_11145</name>
    <name evidence="13" type="ORF">ATZ20_02700</name>
</gene>
<dbReference type="FunFam" id="1.10.290.10:FF:000003">
    <property type="entry name" value="DNA topoisomerase"/>
    <property type="match status" value="1"/>
</dbReference>
<dbReference type="GO" id="GO:0003677">
    <property type="term" value="F:DNA binding"/>
    <property type="evidence" value="ECO:0007669"/>
    <property type="project" value="UniProtKB-KW"/>
</dbReference>
<dbReference type="PROSITE" id="PS50880">
    <property type="entry name" value="TOPRIM"/>
    <property type="match status" value="1"/>
</dbReference>
<name>A0A0U3FDC4_9CREN</name>
<keyword evidence="8" id="KW-0238">DNA-binding</keyword>
<dbReference type="NCBIfam" id="TIGR01057">
    <property type="entry name" value="topA_arch"/>
    <property type="match status" value="1"/>
</dbReference>